<keyword evidence="8" id="KW-0520">NAD</keyword>
<dbReference type="EMBL" id="SAUW01000003">
    <property type="protein sequence ID" value="RWR14379.1"/>
    <property type="molecule type" value="Genomic_DNA"/>
</dbReference>
<protein>
    <recommendedName>
        <fullName evidence="4">NAD(+) diphosphatase</fullName>
        <ecNumber evidence="4">3.6.1.22</ecNumber>
    </recommendedName>
</protein>
<evidence type="ECO:0000256" key="8">
    <source>
        <dbReference type="ARBA" id="ARBA00023027"/>
    </source>
</evidence>
<evidence type="ECO:0000256" key="7">
    <source>
        <dbReference type="ARBA" id="ARBA00022842"/>
    </source>
</evidence>
<dbReference type="Pfam" id="PF00293">
    <property type="entry name" value="NUDIX"/>
    <property type="match status" value="1"/>
</dbReference>
<dbReference type="SUPFAM" id="SSF55811">
    <property type="entry name" value="Nudix"/>
    <property type="match status" value="1"/>
</dbReference>
<dbReference type="InterPro" id="IPR050241">
    <property type="entry name" value="NAD-cap_RNA_hydrolase_NudC"/>
</dbReference>
<comment type="similarity">
    <text evidence="3">Belongs to the Nudix hydrolase family. NudC subfamily.</text>
</comment>
<dbReference type="InterPro" id="IPR020084">
    <property type="entry name" value="NUDIX_hydrolase_CS"/>
</dbReference>
<evidence type="ECO:0000256" key="6">
    <source>
        <dbReference type="ARBA" id="ARBA00022801"/>
    </source>
</evidence>
<keyword evidence="6 11" id="KW-0378">Hydrolase</keyword>
<dbReference type="GO" id="GO:0019677">
    <property type="term" value="P:NAD+ catabolic process"/>
    <property type="evidence" value="ECO:0007669"/>
    <property type="project" value="TreeGrafter"/>
</dbReference>
<evidence type="ECO:0000256" key="2">
    <source>
        <dbReference type="ARBA" id="ARBA00001947"/>
    </source>
</evidence>
<keyword evidence="7" id="KW-0460">Magnesium</keyword>
<dbReference type="InterPro" id="IPR049734">
    <property type="entry name" value="NudC-like_C"/>
</dbReference>
<dbReference type="GO" id="GO:0046872">
    <property type="term" value="F:metal ion binding"/>
    <property type="evidence" value="ECO:0007669"/>
    <property type="project" value="UniProtKB-KW"/>
</dbReference>
<dbReference type="Gene3D" id="3.90.79.10">
    <property type="entry name" value="Nucleoside Triphosphate Pyrophosphohydrolase"/>
    <property type="match status" value="1"/>
</dbReference>
<reference evidence="11 12" key="2">
    <citation type="submission" date="2019-01" db="EMBL/GenBank/DDBJ databases">
        <authorList>
            <person name="Li Y."/>
        </authorList>
    </citation>
    <scope>NUCLEOTIDE SEQUENCE [LARGE SCALE GENOMIC DNA]</scope>
    <source>
        <strain evidence="11 12">2D-5</strain>
    </source>
</reference>
<keyword evidence="12" id="KW-1185">Reference proteome</keyword>
<dbReference type="AlphaFoldDB" id="A0A443J1T1"/>
<dbReference type="Gene3D" id="3.90.79.20">
    <property type="match status" value="1"/>
</dbReference>
<evidence type="ECO:0000256" key="9">
    <source>
        <dbReference type="ARBA" id="ARBA00023679"/>
    </source>
</evidence>
<evidence type="ECO:0000259" key="10">
    <source>
        <dbReference type="PROSITE" id="PS51462"/>
    </source>
</evidence>
<feature type="domain" description="Nudix hydrolase" evidence="10">
    <location>
        <begin position="198"/>
        <end position="329"/>
    </location>
</feature>
<dbReference type="Pfam" id="PF09296">
    <property type="entry name" value="NUDIX-like"/>
    <property type="match status" value="1"/>
</dbReference>
<name>A0A443J1T1_9RHOB</name>
<dbReference type="PANTHER" id="PTHR42904">
    <property type="entry name" value="NUDIX HYDROLASE, NUDC SUBFAMILY"/>
    <property type="match status" value="1"/>
</dbReference>
<dbReference type="Pfam" id="PF09297">
    <property type="entry name" value="Zn_ribbon_NUD"/>
    <property type="match status" value="1"/>
</dbReference>
<dbReference type="PROSITE" id="PS51462">
    <property type="entry name" value="NUDIX"/>
    <property type="match status" value="1"/>
</dbReference>
<reference evidence="11 12" key="1">
    <citation type="submission" date="2019-01" db="EMBL/GenBank/DDBJ databases">
        <title>Sinorhodobacter populi sp. nov. isolated from the symptomatic bark tissue of Populus euramericana canker.</title>
        <authorList>
            <person name="Xu G."/>
        </authorList>
    </citation>
    <scope>NUCLEOTIDE SEQUENCE [LARGE SCALE GENOMIC DNA]</scope>
    <source>
        <strain evidence="11 12">2D-5</strain>
    </source>
</reference>
<dbReference type="NCBIfam" id="NF001299">
    <property type="entry name" value="PRK00241.1"/>
    <property type="match status" value="1"/>
</dbReference>
<dbReference type="PANTHER" id="PTHR42904:SF6">
    <property type="entry name" value="NAD-CAPPED RNA HYDROLASE NUDT12"/>
    <property type="match status" value="1"/>
</dbReference>
<dbReference type="GO" id="GO:0006742">
    <property type="term" value="P:NADP+ catabolic process"/>
    <property type="evidence" value="ECO:0007669"/>
    <property type="project" value="TreeGrafter"/>
</dbReference>
<dbReference type="GO" id="GO:0005829">
    <property type="term" value="C:cytosol"/>
    <property type="evidence" value="ECO:0007669"/>
    <property type="project" value="TreeGrafter"/>
</dbReference>
<dbReference type="InterPro" id="IPR015797">
    <property type="entry name" value="NUDIX_hydrolase-like_dom_sf"/>
</dbReference>
<dbReference type="RefSeq" id="WP_128268918.1">
    <property type="nucleotide sequence ID" value="NZ_SAUW01000003.1"/>
</dbReference>
<sequence length="337" mass="36744">MQPSDPAPERIPAFLAGLAFIGSGLDRAVPLRADPETRARLAQDPGTRFVAFWRGRALLDPGTVDPVTGAGLYPLRPGAPLLRHMVSDPIFLGLSEGQAVFAADLSGWAPEGEGPDPQAFADPRLWHPPGVPDSASFTELRGALTALDARAGELVAIARALMQWHETHGFCGRCGAPSRVTLGGWQRWCPACDSHHFPRTDPVVIMRIIRGNHILMGRSPGWPEGMYSCLAGFIEPGETVEDAVRREVFEESRVRVGAVRYLTSQPWPFPTQLMIACEGEALDDTITIDPVEIEDALWISRERLADVLAGTDPVIHAPRSGAVAGWMMRQWLADRRA</sequence>
<comment type="catalytic activity">
    <reaction evidence="9">
        <text>a 5'-end NAD(+)-phospho-ribonucleoside in mRNA + H2O = a 5'-end phospho-adenosine-phospho-ribonucleoside in mRNA + beta-nicotinamide D-ribonucleotide + 2 H(+)</text>
        <dbReference type="Rhea" id="RHEA:60876"/>
        <dbReference type="Rhea" id="RHEA-COMP:15698"/>
        <dbReference type="Rhea" id="RHEA-COMP:15719"/>
        <dbReference type="ChEBI" id="CHEBI:14649"/>
        <dbReference type="ChEBI" id="CHEBI:15377"/>
        <dbReference type="ChEBI" id="CHEBI:15378"/>
        <dbReference type="ChEBI" id="CHEBI:144029"/>
        <dbReference type="ChEBI" id="CHEBI:144051"/>
    </reaction>
    <physiologicalReaction direction="left-to-right" evidence="9">
        <dbReference type="Rhea" id="RHEA:60877"/>
    </physiologicalReaction>
</comment>
<evidence type="ECO:0000256" key="4">
    <source>
        <dbReference type="ARBA" id="ARBA00012381"/>
    </source>
</evidence>
<evidence type="ECO:0000313" key="12">
    <source>
        <dbReference type="Proteomes" id="UP000285710"/>
    </source>
</evidence>
<dbReference type="InterPro" id="IPR015376">
    <property type="entry name" value="Znr_NADH_PPase"/>
</dbReference>
<proteinExistence type="inferred from homology"/>
<evidence type="ECO:0000313" key="11">
    <source>
        <dbReference type="EMBL" id="RWR14379.1"/>
    </source>
</evidence>
<dbReference type="EC" id="3.6.1.22" evidence="4"/>
<comment type="cofactor">
    <cofactor evidence="2">
        <name>Zn(2+)</name>
        <dbReference type="ChEBI" id="CHEBI:29105"/>
    </cofactor>
</comment>
<dbReference type="GO" id="GO:0110153">
    <property type="term" value="F:RNA NAD-cap (NMN-forming) hydrolase activity"/>
    <property type="evidence" value="ECO:0007669"/>
    <property type="project" value="RHEA"/>
</dbReference>
<dbReference type="Proteomes" id="UP000285710">
    <property type="component" value="Unassembled WGS sequence"/>
</dbReference>
<comment type="cofactor">
    <cofactor evidence="1">
        <name>Mg(2+)</name>
        <dbReference type="ChEBI" id="CHEBI:18420"/>
    </cofactor>
</comment>
<evidence type="ECO:0000256" key="5">
    <source>
        <dbReference type="ARBA" id="ARBA00022723"/>
    </source>
</evidence>
<organism evidence="11 12">
    <name type="scientific">Paenirhodobacter populi</name>
    <dbReference type="NCBI Taxonomy" id="2306993"/>
    <lineage>
        <taxon>Bacteria</taxon>
        <taxon>Pseudomonadati</taxon>
        <taxon>Pseudomonadota</taxon>
        <taxon>Alphaproteobacteria</taxon>
        <taxon>Rhodobacterales</taxon>
        <taxon>Rhodobacter group</taxon>
        <taxon>Paenirhodobacter</taxon>
    </lineage>
</organism>
<accession>A0A443J1T1</accession>
<dbReference type="InterPro" id="IPR000086">
    <property type="entry name" value="NUDIX_hydrolase_dom"/>
</dbReference>
<gene>
    <name evidence="11" type="ORF">D2T33_04000</name>
</gene>
<evidence type="ECO:0000256" key="1">
    <source>
        <dbReference type="ARBA" id="ARBA00001946"/>
    </source>
</evidence>
<evidence type="ECO:0000256" key="3">
    <source>
        <dbReference type="ARBA" id="ARBA00009595"/>
    </source>
</evidence>
<dbReference type="PROSITE" id="PS00893">
    <property type="entry name" value="NUDIX_BOX"/>
    <property type="match status" value="1"/>
</dbReference>
<keyword evidence="5" id="KW-0479">Metal-binding</keyword>
<dbReference type="CDD" id="cd03429">
    <property type="entry name" value="NUDIX_NADH_pyrophosphatase_Nudt13"/>
    <property type="match status" value="1"/>
</dbReference>
<comment type="caution">
    <text evidence="11">The sequence shown here is derived from an EMBL/GenBank/DDBJ whole genome shotgun (WGS) entry which is preliminary data.</text>
</comment>
<dbReference type="GO" id="GO:0035529">
    <property type="term" value="F:NADH pyrophosphatase activity"/>
    <property type="evidence" value="ECO:0007669"/>
    <property type="project" value="TreeGrafter"/>
</dbReference>
<dbReference type="InterPro" id="IPR015375">
    <property type="entry name" value="NADH_PPase-like_N"/>
</dbReference>